<evidence type="ECO:0000313" key="11">
    <source>
        <dbReference type="EMBL" id="OHA00916.1"/>
    </source>
</evidence>
<evidence type="ECO:0000256" key="1">
    <source>
        <dbReference type="ARBA" id="ARBA00011738"/>
    </source>
</evidence>
<dbReference type="Proteomes" id="UP000179023">
    <property type="component" value="Unassembled WGS sequence"/>
</dbReference>
<comment type="caution">
    <text evidence="11">The sequence shown here is derived from an EMBL/GenBank/DDBJ whole genome shotgun (WGS) entry which is preliminary data.</text>
</comment>
<dbReference type="SUPFAM" id="SSF52374">
    <property type="entry name" value="Nucleotidylyl transferase"/>
    <property type="match status" value="1"/>
</dbReference>
<dbReference type="CDD" id="cd00805">
    <property type="entry name" value="TyrRS_core"/>
    <property type="match status" value="1"/>
</dbReference>
<name>A0A1G2KNI2_9BACT</name>
<dbReference type="InterPro" id="IPR002305">
    <property type="entry name" value="aa-tRNA-synth_Ic"/>
</dbReference>
<dbReference type="Gene3D" id="1.10.240.10">
    <property type="entry name" value="Tyrosyl-Transfer RNA Synthetase"/>
    <property type="match status" value="1"/>
</dbReference>
<gene>
    <name evidence="10" type="primary">tyrS</name>
    <name evidence="11" type="ORF">A3C07_03340</name>
</gene>
<dbReference type="PANTHER" id="PTHR11766">
    <property type="entry name" value="TYROSYL-TRNA SYNTHETASE"/>
    <property type="match status" value="1"/>
</dbReference>
<dbReference type="EC" id="6.1.1.1" evidence="10"/>
<dbReference type="Gene3D" id="3.40.50.620">
    <property type="entry name" value="HUPs"/>
    <property type="match status" value="1"/>
</dbReference>
<evidence type="ECO:0000256" key="5">
    <source>
        <dbReference type="ARBA" id="ARBA00022840"/>
    </source>
</evidence>
<dbReference type="InterPro" id="IPR001412">
    <property type="entry name" value="aa-tRNA-synth_I_CS"/>
</dbReference>
<dbReference type="InterPro" id="IPR002307">
    <property type="entry name" value="Tyr-tRNA-ligase"/>
</dbReference>
<comment type="catalytic activity">
    <reaction evidence="9 10">
        <text>tRNA(Tyr) + L-tyrosine + ATP = L-tyrosyl-tRNA(Tyr) + AMP + diphosphate + H(+)</text>
        <dbReference type="Rhea" id="RHEA:10220"/>
        <dbReference type="Rhea" id="RHEA-COMP:9706"/>
        <dbReference type="Rhea" id="RHEA-COMP:9707"/>
        <dbReference type="ChEBI" id="CHEBI:15378"/>
        <dbReference type="ChEBI" id="CHEBI:30616"/>
        <dbReference type="ChEBI" id="CHEBI:33019"/>
        <dbReference type="ChEBI" id="CHEBI:58315"/>
        <dbReference type="ChEBI" id="CHEBI:78442"/>
        <dbReference type="ChEBI" id="CHEBI:78536"/>
        <dbReference type="ChEBI" id="CHEBI:456215"/>
        <dbReference type="EC" id="6.1.1.1"/>
    </reaction>
</comment>
<comment type="function">
    <text evidence="10">Catalyzes the attachment of tyrosine to tRNA(Tyr) in a two-step reaction: tyrosine is first activated by ATP to form Tyr-AMP and then transferred to the acceptor end of tRNA(Tyr).</text>
</comment>
<feature type="short sequence motif" description="'HIGH' region" evidence="10">
    <location>
        <begin position="45"/>
        <end position="54"/>
    </location>
</feature>
<dbReference type="FunFam" id="3.40.50.620:FF:000061">
    <property type="entry name" value="Tyrosine--tRNA ligase"/>
    <property type="match status" value="1"/>
</dbReference>
<evidence type="ECO:0000256" key="4">
    <source>
        <dbReference type="ARBA" id="ARBA00022741"/>
    </source>
</evidence>
<dbReference type="PROSITE" id="PS00178">
    <property type="entry name" value="AA_TRNA_LIGASE_I"/>
    <property type="match status" value="1"/>
</dbReference>
<evidence type="ECO:0000256" key="7">
    <source>
        <dbReference type="ARBA" id="ARBA00022917"/>
    </source>
</evidence>
<dbReference type="AlphaFoldDB" id="A0A1G2KNI2"/>
<dbReference type="GO" id="GO:0005524">
    <property type="term" value="F:ATP binding"/>
    <property type="evidence" value="ECO:0007669"/>
    <property type="project" value="UniProtKB-UniRule"/>
</dbReference>
<dbReference type="PRINTS" id="PR01040">
    <property type="entry name" value="TRNASYNTHTYR"/>
</dbReference>
<evidence type="ECO:0000256" key="3">
    <source>
        <dbReference type="ARBA" id="ARBA00022598"/>
    </source>
</evidence>
<dbReference type="HAMAP" id="MF_02007">
    <property type="entry name" value="Tyr_tRNA_synth_type2"/>
    <property type="match status" value="1"/>
</dbReference>
<evidence type="ECO:0000256" key="10">
    <source>
        <dbReference type="HAMAP-Rule" id="MF_02007"/>
    </source>
</evidence>
<dbReference type="InterPro" id="IPR024088">
    <property type="entry name" value="Tyr-tRNA-ligase_bac-type"/>
</dbReference>
<dbReference type="InterPro" id="IPR024108">
    <property type="entry name" value="Tyr-tRNA-ligase_bac_2"/>
</dbReference>
<dbReference type="InterPro" id="IPR014729">
    <property type="entry name" value="Rossmann-like_a/b/a_fold"/>
</dbReference>
<comment type="subcellular location">
    <subcellularLocation>
        <location evidence="10">Cytoplasm</location>
    </subcellularLocation>
</comment>
<evidence type="ECO:0000256" key="6">
    <source>
        <dbReference type="ARBA" id="ARBA00022884"/>
    </source>
</evidence>
<dbReference type="GO" id="GO:0003723">
    <property type="term" value="F:RNA binding"/>
    <property type="evidence" value="ECO:0007669"/>
    <property type="project" value="UniProtKB-KW"/>
</dbReference>
<keyword evidence="4 10" id="KW-0547">Nucleotide-binding</keyword>
<keyword evidence="5 10" id="KW-0067">ATP-binding</keyword>
<evidence type="ECO:0000256" key="8">
    <source>
        <dbReference type="ARBA" id="ARBA00023146"/>
    </source>
</evidence>
<organism evidence="11 12">
    <name type="scientific">Candidatus Sungbacteria bacterium RIFCSPHIGHO2_02_FULL_47_11</name>
    <dbReference type="NCBI Taxonomy" id="1802270"/>
    <lineage>
        <taxon>Bacteria</taxon>
        <taxon>Candidatus Sungiibacteriota</taxon>
    </lineage>
</organism>
<evidence type="ECO:0000256" key="2">
    <source>
        <dbReference type="ARBA" id="ARBA00022490"/>
    </source>
</evidence>
<evidence type="ECO:0000256" key="9">
    <source>
        <dbReference type="ARBA" id="ARBA00048248"/>
    </source>
</evidence>
<comment type="similarity">
    <text evidence="10">Belongs to the class-I aminoacyl-tRNA synthetase family. TyrS type 2 subfamily.</text>
</comment>
<dbReference type="PANTHER" id="PTHR11766:SF1">
    <property type="entry name" value="TYROSINE--TRNA LIGASE"/>
    <property type="match status" value="1"/>
</dbReference>
<dbReference type="NCBIfam" id="TIGR00234">
    <property type="entry name" value="tyrS"/>
    <property type="match status" value="1"/>
</dbReference>
<feature type="binding site" evidence="10">
    <location>
        <position position="232"/>
    </location>
    <ligand>
        <name>ATP</name>
        <dbReference type="ChEBI" id="CHEBI:30616"/>
    </ligand>
</feature>
<comment type="caution">
    <text evidence="10">Lacks conserved residue(s) required for the propagation of feature annotation.</text>
</comment>
<dbReference type="EMBL" id="MHQI01000003">
    <property type="protein sequence ID" value="OHA00916.1"/>
    <property type="molecule type" value="Genomic_DNA"/>
</dbReference>
<keyword evidence="7 10" id="KW-0648">Protein biosynthesis</keyword>
<dbReference type="InterPro" id="IPR036986">
    <property type="entry name" value="S4_RNA-bd_sf"/>
</dbReference>
<dbReference type="Gene3D" id="3.10.290.10">
    <property type="entry name" value="RNA-binding S4 domain"/>
    <property type="match status" value="1"/>
</dbReference>
<dbReference type="GO" id="GO:0004831">
    <property type="term" value="F:tyrosine-tRNA ligase activity"/>
    <property type="evidence" value="ECO:0007669"/>
    <property type="project" value="UniProtKB-UniRule"/>
</dbReference>
<comment type="subunit">
    <text evidence="1 10">Homodimer.</text>
</comment>
<proteinExistence type="inferred from homology"/>
<keyword evidence="8 10" id="KW-0030">Aminoacyl-tRNA synthetase</keyword>
<dbReference type="Pfam" id="PF00579">
    <property type="entry name" value="tRNA-synt_1b"/>
    <property type="match status" value="1"/>
</dbReference>
<reference evidence="11 12" key="1">
    <citation type="journal article" date="2016" name="Nat. Commun.">
        <title>Thousands of microbial genomes shed light on interconnected biogeochemical processes in an aquifer system.</title>
        <authorList>
            <person name="Anantharaman K."/>
            <person name="Brown C.T."/>
            <person name="Hug L.A."/>
            <person name="Sharon I."/>
            <person name="Castelle C.J."/>
            <person name="Probst A.J."/>
            <person name="Thomas B.C."/>
            <person name="Singh A."/>
            <person name="Wilkins M.J."/>
            <person name="Karaoz U."/>
            <person name="Brodie E.L."/>
            <person name="Williams K.H."/>
            <person name="Hubbard S.S."/>
            <person name="Banfield J.F."/>
        </authorList>
    </citation>
    <scope>NUCLEOTIDE SEQUENCE [LARGE SCALE GENOMIC DNA]</scope>
</reference>
<evidence type="ECO:0000313" key="12">
    <source>
        <dbReference type="Proteomes" id="UP000179023"/>
    </source>
</evidence>
<dbReference type="GO" id="GO:0005829">
    <property type="term" value="C:cytosol"/>
    <property type="evidence" value="ECO:0007669"/>
    <property type="project" value="TreeGrafter"/>
</dbReference>
<dbReference type="SUPFAM" id="SSF55174">
    <property type="entry name" value="Alpha-L RNA-binding motif"/>
    <property type="match status" value="1"/>
</dbReference>
<keyword evidence="2 10" id="KW-0963">Cytoplasm</keyword>
<keyword evidence="6" id="KW-0694">RNA-binding</keyword>
<sequence>MAINESFERISRGTAEIINPEGLKAKLLTSQKNKKPLRVKAGFDPTAPDIHLGHTVLLRKLRQLQDLGHSVFFLIGDFTAQIGDPTGKDQIRPQLARQEIDQNAKTYKEQVFKILDPKRTEVVFNSVWLDKLSAQEVLSLTARSTVAQMLARSDFKKRFEQKKEISLLEFVYPLLQGYDSVHLKADIELGGSDQKFNLLMGRQLQEAYGQEPQVVIMTPLLEGIDGVNKMGKSLNNYIGINETADEMFGKLMSISDYLMYRYYEILTDLDMASIKIFHPKEAKMKLACEIITRFHDSKKAEAARKNFEKVFAQGQTPRDVPEYRIGSSAASLVDILLSEKLVDSKREFQRLLGQGAISHNNHAIADAHWRPQAGVIRVGKRRFLKLV</sequence>
<protein>
    <recommendedName>
        <fullName evidence="10">Tyrosine--tRNA ligase</fullName>
        <ecNumber evidence="10">6.1.1.1</ecNumber>
    </recommendedName>
    <alternativeName>
        <fullName evidence="10">Tyrosyl-tRNA synthetase</fullName>
        <shortName evidence="10">TyrRS</shortName>
    </alternativeName>
</protein>
<accession>A0A1G2KNI2</accession>
<dbReference type="GO" id="GO:0006437">
    <property type="term" value="P:tyrosyl-tRNA aminoacylation"/>
    <property type="evidence" value="ECO:0007669"/>
    <property type="project" value="UniProtKB-UniRule"/>
</dbReference>
<dbReference type="STRING" id="1802270.A3C07_03340"/>
<keyword evidence="3 10" id="KW-0436">Ligase</keyword>